<dbReference type="PANTHER" id="PTHR15001">
    <property type="entry name" value="BETA-DEFENSIN 123-RELATED"/>
    <property type="match status" value="1"/>
</dbReference>
<protein>
    <recommendedName>
        <fullName evidence="9">Beta-defensin</fullName>
    </recommendedName>
</protein>
<comment type="caution">
    <text evidence="12">The sequence shown here is derived from an EMBL/GenBank/DDBJ whole genome shotgun (WGS) entry which is preliminary data.</text>
</comment>
<organism evidence="12 13">
    <name type="scientific">Daubentonia madagascariensis</name>
    <name type="common">Aye-aye</name>
    <name type="synonym">Sciurus madagascariensis</name>
    <dbReference type="NCBI Taxonomy" id="31869"/>
    <lineage>
        <taxon>Eukaryota</taxon>
        <taxon>Metazoa</taxon>
        <taxon>Chordata</taxon>
        <taxon>Craniata</taxon>
        <taxon>Vertebrata</taxon>
        <taxon>Euteleostomi</taxon>
        <taxon>Mammalia</taxon>
        <taxon>Eutheria</taxon>
        <taxon>Euarchontoglires</taxon>
        <taxon>Primates</taxon>
        <taxon>Strepsirrhini</taxon>
        <taxon>Chiromyiformes</taxon>
        <taxon>Daubentoniidae</taxon>
        <taxon>Daubentonia</taxon>
    </lineage>
</organism>
<evidence type="ECO:0000313" key="13">
    <source>
        <dbReference type="Proteomes" id="UP001610411"/>
    </source>
</evidence>
<evidence type="ECO:0000313" key="12">
    <source>
        <dbReference type="EMBL" id="KAL2763874.1"/>
    </source>
</evidence>
<comment type="subcellular location">
    <subcellularLocation>
        <location evidence="1 9">Secreted</location>
    </subcellularLocation>
</comment>
<keyword evidence="8" id="KW-1015">Disulfide bond</keyword>
<evidence type="ECO:0000256" key="10">
    <source>
        <dbReference type="SAM" id="MobiDB-lite"/>
    </source>
</evidence>
<proteinExistence type="inferred from homology"/>
<dbReference type="AlphaFoldDB" id="A0ABD2DA85"/>
<keyword evidence="7 9" id="KW-0044">Antibiotic</keyword>
<dbReference type="Pfam" id="PF13841">
    <property type="entry name" value="Defensin_beta_2"/>
    <property type="match status" value="1"/>
</dbReference>
<keyword evidence="13" id="KW-1185">Reference proteome</keyword>
<gene>
    <name evidence="12" type="ORF">WCI35_029468</name>
</gene>
<keyword evidence="6 9" id="KW-0211">Defensin</keyword>
<evidence type="ECO:0000256" key="9">
    <source>
        <dbReference type="RuleBase" id="RU231113"/>
    </source>
</evidence>
<keyword evidence="4 9" id="KW-0929">Antimicrobial</keyword>
<evidence type="ECO:0000259" key="11">
    <source>
        <dbReference type="Pfam" id="PF13841"/>
    </source>
</evidence>
<evidence type="ECO:0000256" key="2">
    <source>
        <dbReference type="ARBA" id="ARBA00007371"/>
    </source>
</evidence>
<evidence type="ECO:0000256" key="6">
    <source>
        <dbReference type="ARBA" id="ARBA00022940"/>
    </source>
</evidence>
<feature type="chain" id="PRO_5044528011" description="Beta-defensin" evidence="9">
    <location>
        <begin position="20"/>
        <end position="132"/>
    </location>
</feature>
<evidence type="ECO:0000256" key="4">
    <source>
        <dbReference type="ARBA" id="ARBA00022529"/>
    </source>
</evidence>
<name>A0ABD2DA85_DAUMA</name>
<feature type="signal peptide" evidence="9">
    <location>
        <begin position="1"/>
        <end position="19"/>
    </location>
</feature>
<dbReference type="InterPro" id="IPR050544">
    <property type="entry name" value="Beta-defensin"/>
</dbReference>
<comment type="function">
    <text evidence="9">Has antibacterial activity.</text>
</comment>
<accession>A0ABD2DA85</accession>
<dbReference type="GO" id="GO:0005576">
    <property type="term" value="C:extracellular region"/>
    <property type="evidence" value="ECO:0007669"/>
    <property type="project" value="UniProtKB-SubCell"/>
</dbReference>
<sequence length="132" mass="15059">MNLMMSTFIICGLLTQVNKANFGPQKCWKNNLGYCRVRCLDTERYIFLCRNKLSCCISIILSFEHPRRPPPPVIHLEDIQFDYSFLESYTGAAESGLNDLVTFNTRETPEATTSKETYSPPMLPSELPLLDS</sequence>
<evidence type="ECO:0000256" key="3">
    <source>
        <dbReference type="ARBA" id="ARBA00022525"/>
    </source>
</evidence>
<feature type="compositionally biased region" description="Polar residues" evidence="10">
    <location>
        <begin position="105"/>
        <end position="117"/>
    </location>
</feature>
<reference evidence="12 13" key="1">
    <citation type="journal article" date="2024" name="G3 (Bethesda)">
        <title>A hybrid genome assembly of the endangered aye-aye (Daubentonia madagascariensis).</title>
        <authorList>
            <person name="Versoza C.J."/>
            <person name="Pfeifer S.P."/>
        </authorList>
    </citation>
    <scope>NUCLEOTIDE SEQUENCE [LARGE SCALE GENOMIC DNA]</scope>
    <source>
        <strain evidence="12">6821</strain>
    </source>
</reference>
<evidence type="ECO:0000256" key="1">
    <source>
        <dbReference type="ARBA" id="ARBA00004613"/>
    </source>
</evidence>
<evidence type="ECO:0000256" key="8">
    <source>
        <dbReference type="ARBA" id="ARBA00023157"/>
    </source>
</evidence>
<dbReference type="GO" id="GO:0042742">
    <property type="term" value="P:defense response to bacterium"/>
    <property type="evidence" value="ECO:0007669"/>
    <property type="project" value="UniProtKB-UniRule"/>
</dbReference>
<feature type="domain" description="Beta-defensin" evidence="11">
    <location>
        <begin position="26"/>
        <end position="56"/>
    </location>
</feature>
<evidence type="ECO:0000256" key="5">
    <source>
        <dbReference type="ARBA" id="ARBA00022729"/>
    </source>
</evidence>
<dbReference type="Proteomes" id="UP001610411">
    <property type="component" value="Unassembled WGS sequence"/>
</dbReference>
<keyword evidence="5 9" id="KW-0732">Signal</keyword>
<dbReference type="InterPro" id="IPR025933">
    <property type="entry name" value="Beta_defensin_dom"/>
</dbReference>
<keyword evidence="3 9" id="KW-0964">Secreted</keyword>
<dbReference type="EMBL" id="JBFSEQ010000012">
    <property type="protein sequence ID" value="KAL2763874.1"/>
    <property type="molecule type" value="Genomic_DNA"/>
</dbReference>
<dbReference type="PANTHER" id="PTHR15001:SF12">
    <property type="entry name" value="BETA-DEFENSIN 125"/>
    <property type="match status" value="1"/>
</dbReference>
<evidence type="ECO:0000256" key="7">
    <source>
        <dbReference type="ARBA" id="ARBA00023022"/>
    </source>
</evidence>
<comment type="similarity">
    <text evidence="2 9">Belongs to the beta-defensin family.</text>
</comment>
<feature type="region of interest" description="Disordered" evidence="10">
    <location>
        <begin position="105"/>
        <end position="132"/>
    </location>
</feature>